<gene>
    <name evidence="2" type="ORF">VST7929_00057</name>
</gene>
<protein>
    <recommendedName>
        <fullName evidence="4">HEAT repeat domain-containing protein</fullName>
    </recommendedName>
</protein>
<organism evidence="2 3">
    <name type="scientific">Vibrio stylophorae</name>
    <dbReference type="NCBI Taxonomy" id="659351"/>
    <lineage>
        <taxon>Bacteria</taxon>
        <taxon>Pseudomonadati</taxon>
        <taxon>Pseudomonadota</taxon>
        <taxon>Gammaproteobacteria</taxon>
        <taxon>Vibrionales</taxon>
        <taxon>Vibrionaceae</taxon>
        <taxon>Vibrio</taxon>
    </lineage>
</organism>
<feature type="signal peptide" evidence="1">
    <location>
        <begin position="1"/>
        <end position="20"/>
    </location>
</feature>
<feature type="chain" id="PRO_5046888951" description="HEAT repeat domain-containing protein" evidence="1">
    <location>
        <begin position="21"/>
        <end position="325"/>
    </location>
</feature>
<proteinExistence type="predicted"/>
<dbReference type="EMBL" id="CAKLDI010000001">
    <property type="protein sequence ID" value="CAH0532246.1"/>
    <property type="molecule type" value="Genomic_DNA"/>
</dbReference>
<dbReference type="RefSeq" id="WP_237464039.1">
    <property type="nucleotide sequence ID" value="NZ_CAKLDI010000001.1"/>
</dbReference>
<keyword evidence="1" id="KW-0732">Signal</keyword>
<accession>A0ABM8ZPN6</accession>
<comment type="caution">
    <text evidence="2">The sequence shown here is derived from an EMBL/GenBank/DDBJ whole genome shotgun (WGS) entry which is preliminary data.</text>
</comment>
<sequence length="325" mass="37415">MHRLICLCCCCLLWWPRVWAYQLDEVQLNHYQQQAQMAFAPLKSLLQDHDFDRLEHRLRGFDRPTEEALRLSLVQSIQPEQLNAALVTWLANQPNVQVMVSEQGDGYVLRHLAFDYAAPRQYLLSLWFKNGQQQRLYQDIENNGLSLSLFLMDVERRHYQQRRDNLIAVIPSLSHLAIQHFRQQFLDQGSLIWLPDNGVLSALAQRTGDPALYHLLWRRRADHYSLAALNALAQQSNQQWQIQQLLVAAENQGLRKAAIMQLAQLQHLAPASTAQLLSQISTAHGEDVAVLMQQAGHQQWLAEQLTKSQGMARKHLLNALNHPIP</sequence>
<evidence type="ECO:0008006" key="4">
    <source>
        <dbReference type="Google" id="ProtNLM"/>
    </source>
</evidence>
<keyword evidence="3" id="KW-1185">Reference proteome</keyword>
<evidence type="ECO:0000256" key="1">
    <source>
        <dbReference type="SAM" id="SignalP"/>
    </source>
</evidence>
<evidence type="ECO:0000313" key="2">
    <source>
        <dbReference type="EMBL" id="CAH0532246.1"/>
    </source>
</evidence>
<evidence type="ECO:0000313" key="3">
    <source>
        <dbReference type="Proteomes" id="UP000838672"/>
    </source>
</evidence>
<name>A0ABM8ZPN6_9VIBR</name>
<dbReference type="Proteomes" id="UP000838672">
    <property type="component" value="Unassembled WGS sequence"/>
</dbReference>
<reference evidence="2" key="1">
    <citation type="submission" date="2021-11" db="EMBL/GenBank/DDBJ databases">
        <authorList>
            <person name="Rodrigo-Torres L."/>
            <person name="Arahal R. D."/>
            <person name="Lucena T."/>
        </authorList>
    </citation>
    <scope>NUCLEOTIDE SEQUENCE</scope>
    <source>
        <strain evidence="2">CECT 7929</strain>
    </source>
</reference>